<evidence type="ECO:0000256" key="2">
    <source>
        <dbReference type="SAM" id="MobiDB-lite"/>
    </source>
</evidence>
<dbReference type="EMBL" id="JAGQLN010000013">
    <property type="protein sequence ID" value="MCA9376983.1"/>
    <property type="molecule type" value="Genomic_DNA"/>
</dbReference>
<evidence type="ECO:0000256" key="1">
    <source>
        <dbReference type="ARBA" id="ARBA00006068"/>
    </source>
</evidence>
<keyword evidence="3" id="KW-0472">Membrane</keyword>
<gene>
    <name evidence="5" type="ORF">KC685_03630</name>
</gene>
<dbReference type="AlphaFoldDB" id="A0A955KXD9"/>
<accession>A0A955KXD9</accession>
<evidence type="ECO:0000259" key="4">
    <source>
        <dbReference type="Pfam" id="PF03816"/>
    </source>
</evidence>
<dbReference type="Pfam" id="PF03816">
    <property type="entry name" value="LytR_cpsA_psr"/>
    <property type="match status" value="1"/>
</dbReference>
<protein>
    <submittedName>
        <fullName evidence="5">LCP family protein</fullName>
    </submittedName>
</protein>
<evidence type="ECO:0000313" key="6">
    <source>
        <dbReference type="Proteomes" id="UP000741282"/>
    </source>
</evidence>
<name>A0A955KXD9_9BACT</name>
<evidence type="ECO:0000313" key="5">
    <source>
        <dbReference type="EMBL" id="MCA9376983.1"/>
    </source>
</evidence>
<comment type="similarity">
    <text evidence="1">Belongs to the LytR/CpsA/Psr (LCP) family.</text>
</comment>
<dbReference type="InterPro" id="IPR004474">
    <property type="entry name" value="LytR_CpsA_psr"/>
</dbReference>
<proteinExistence type="inferred from homology"/>
<organism evidence="5 6">
    <name type="scientific">Candidatus Dojkabacteria bacterium</name>
    <dbReference type="NCBI Taxonomy" id="2099670"/>
    <lineage>
        <taxon>Bacteria</taxon>
        <taxon>Candidatus Dojkabacteria</taxon>
    </lineage>
</organism>
<evidence type="ECO:0000256" key="3">
    <source>
        <dbReference type="SAM" id="Phobius"/>
    </source>
</evidence>
<feature type="transmembrane region" description="Helical" evidence="3">
    <location>
        <begin position="41"/>
        <end position="62"/>
    </location>
</feature>
<dbReference type="NCBIfam" id="TIGR00350">
    <property type="entry name" value="lytR_cpsA_psr"/>
    <property type="match status" value="1"/>
</dbReference>
<feature type="region of interest" description="Disordered" evidence="2">
    <location>
        <begin position="15"/>
        <end position="34"/>
    </location>
</feature>
<dbReference type="InterPro" id="IPR050922">
    <property type="entry name" value="LytR/CpsA/Psr_CW_biosynth"/>
</dbReference>
<dbReference type="Gene3D" id="3.40.630.190">
    <property type="entry name" value="LCP protein"/>
    <property type="match status" value="1"/>
</dbReference>
<dbReference type="PANTHER" id="PTHR33392:SF6">
    <property type="entry name" value="POLYISOPRENYL-TEICHOIC ACID--PEPTIDOGLYCAN TEICHOIC ACID TRANSFERASE TAGU"/>
    <property type="match status" value="1"/>
</dbReference>
<reference evidence="5" key="2">
    <citation type="journal article" date="2021" name="Microbiome">
        <title>Successional dynamics and alternative stable states in a saline activated sludge microbial community over 9 years.</title>
        <authorList>
            <person name="Wang Y."/>
            <person name="Ye J."/>
            <person name="Ju F."/>
            <person name="Liu L."/>
            <person name="Boyd J.A."/>
            <person name="Deng Y."/>
            <person name="Parks D.H."/>
            <person name="Jiang X."/>
            <person name="Yin X."/>
            <person name="Woodcroft B.J."/>
            <person name="Tyson G.W."/>
            <person name="Hugenholtz P."/>
            <person name="Polz M.F."/>
            <person name="Zhang T."/>
        </authorList>
    </citation>
    <scope>NUCLEOTIDE SEQUENCE</scope>
    <source>
        <strain evidence="5">HKST-UBA17</strain>
    </source>
</reference>
<feature type="domain" description="Cell envelope-related transcriptional attenuator" evidence="4">
    <location>
        <begin position="113"/>
        <end position="279"/>
    </location>
</feature>
<sequence length="486" mass="53830">MSLSININDSNKVMLENRNLPSDPGNNKSRSRSSMSSKKKIILVILGVILLVGITSFGKILGYTKDLGLKISAGDIISPIKKDPQLRTDSSGIRTNALLVGIDTRETNQGLQNTDTIIVASYNKERNDVEMISIPRDTYVEIPEANWNIKINGIYNRAENEEEGTGLEALKSVVEEYTGLEIQYYVMVDVKALTNIIDIMGGIEVYVENSFTDYAYPDETNPYSDYQVVSFDAGPQTMDGDTAVKFSRSRKSLDNNEGSDFARARRQQKVLEAIKNKLLSTDTFLDPDKLYSILAELRDHIKVSEFTNEDVQAGLQLASIASEVKIFSFVLDPSVGGGTVLITNQIPDAYSISPAAGLGVYKDINELVGLYLEEPEIYAEDALIYVYDVGLGYQEAYDLTTELSEKFPYLRIIFRGTLFSDKTGSYVYSNSGDDEYDVTAKRLGTIVGSRTHDRPDFITNRLNGEDVVILLGGDLVTDTPSEESTQ</sequence>
<dbReference type="Proteomes" id="UP000741282">
    <property type="component" value="Unassembled WGS sequence"/>
</dbReference>
<reference evidence="5" key="1">
    <citation type="submission" date="2020-04" db="EMBL/GenBank/DDBJ databases">
        <authorList>
            <person name="Zhang T."/>
        </authorList>
    </citation>
    <scope>NUCLEOTIDE SEQUENCE</scope>
    <source>
        <strain evidence="5">HKST-UBA17</strain>
    </source>
</reference>
<keyword evidence="3" id="KW-1133">Transmembrane helix</keyword>
<comment type="caution">
    <text evidence="5">The sequence shown here is derived from an EMBL/GenBank/DDBJ whole genome shotgun (WGS) entry which is preliminary data.</text>
</comment>
<keyword evidence="3" id="KW-0812">Transmembrane</keyword>
<dbReference type="PANTHER" id="PTHR33392">
    <property type="entry name" value="POLYISOPRENYL-TEICHOIC ACID--PEPTIDOGLYCAN TEICHOIC ACID TRANSFERASE TAGU"/>
    <property type="match status" value="1"/>
</dbReference>